<dbReference type="PANTHER" id="PTHR12415">
    <property type="entry name" value="TYROSYL-DNA PHOSPHODIESTERASE 1"/>
    <property type="match status" value="1"/>
</dbReference>
<comment type="caution">
    <text evidence="2">The sequence shown here is derived from an EMBL/GenBank/DDBJ whole genome shotgun (WGS) entry which is preliminary data.</text>
</comment>
<evidence type="ECO:0000313" key="2">
    <source>
        <dbReference type="EMBL" id="KAL1625906.1"/>
    </source>
</evidence>
<feature type="compositionally biased region" description="Polar residues" evidence="1">
    <location>
        <begin position="61"/>
        <end position="78"/>
    </location>
</feature>
<dbReference type="Proteomes" id="UP001521116">
    <property type="component" value="Unassembled WGS sequence"/>
</dbReference>
<feature type="compositionally biased region" description="Polar residues" evidence="1">
    <location>
        <begin position="183"/>
        <end position="194"/>
    </location>
</feature>
<evidence type="ECO:0000313" key="3">
    <source>
        <dbReference type="Proteomes" id="UP001521116"/>
    </source>
</evidence>
<dbReference type="SMART" id="SM00726">
    <property type="entry name" value="UIM"/>
    <property type="match status" value="1"/>
</dbReference>
<name>A0ABR3SPN9_9PEZI</name>
<feature type="compositionally biased region" description="Basic and acidic residues" evidence="1">
    <location>
        <begin position="112"/>
        <end position="124"/>
    </location>
</feature>
<feature type="compositionally biased region" description="Acidic residues" evidence="1">
    <location>
        <begin position="31"/>
        <end position="41"/>
    </location>
</feature>
<proteinExistence type="predicted"/>
<dbReference type="EMBL" id="JAJVDC020000089">
    <property type="protein sequence ID" value="KAL1625906.1"/>
    <property type="molecule type" value="Genomic_DNA"/>
</dbReference>
<feature type="compositionally biased region" description="Basic and acidic residues" evidence="1">
    <location>
        <begin position="79"/>
        <end position="98"/>
    </location>
</feature>
<sequence>MRSSTAQPLTSMSSSDDEELQRAIAMSLQDQSDDASPDEAEPTAAPGNNTSEAPPAPSADATANPTQPVNNRSINDSLKQLDRKQLEAERLARQEARKRQLPASAPAPSSQEGERPSKRARTSEAVDLTSPPRAPRIPGLPAGLPTLQSIPTPPSSQSQGKSSGTVPCPPPATRAPRQIGGATASSSTQRTTEPQYLDGTIKRTWAYGCARGNDIKLEEVLQKTDLTHLLVSTFNFDVEWWMNKIDFSTVKQTWIVGAQDDEQVYEWSLAPKISPNISVCLAMKGGNGVYHAKFLIGSHPKYLRIAITTANLNNHDWGESGLMENTVFIIDLPRLPEGQTTPDEDLTPFGAELMHYLKSVGLGPNMCRSLVKFDWSRTKHLAFVHSLAGAHTGAAAQRTGIPGLSRAIKQLNLESTTLELDYVTSSLGALSRAFMKQLITAAKGEEVEASREKHDSKVKAEDLLKHFRVYFPTHDTVRTSKGGPQAGGTITLRKNWYEAASFPKTCMRDHKSTRTGLLSHNKMVLGRGQHASSDGEEDKDEADEDEATERKNVAWAYIGSHNLTSSAWGTLSKDRATQTLKVTCRNYECGVIVPVPAEKMNGGVEDEAPGYEVFDGTVEIPLEIPGDEYSDKSPWYMGQERRG</sequence>
<protein>
    <recommendedName>
        <fullName evidence="4">Tyrosyl-DNA phosphodiesterase</fullName>
    </recommendedName>
</protein>
<feature type="region of interest" description="Disordered" evidence="1">
    <location>
        <begin position="1"/>
        <end position="195"/>
    </location>
</feature>
<accession>A0ABR3SPN9</accession>
<dbReference type="Gene3D" id="3.30.870.10">
    <property type="entry name" value="Endonuclease Chain A"/>
    <property type="match status" value="2"/>
</dbReference>
<reference evidence="2 3" key="1">
    <citation type="submission" date="2024-02" db="EMBL/GenBank/DDBJ databases">
        <title>De novo assembly and annotation of 12 fungi associated with fruit tree decline syndrome in Ontario, Canada.</title>
        <authorList>
            <person name="Sulman M."/>
            <person name="Ellouze W."/>
            <person name="Ilyukhin E."/>
        </authorList>
    </citation>
    <scope>NUCLEOTIDE SEQUENCE [LARGE SCALE GENOMIC DNA]</scope>
    <source>
        <strain evidence="2 3">M1-105</strain>
    </source>
</reference>
<feature type="compositionally biased region" description="Polar residues" evidence="1">
    <location>
        <begin position="1"/>
        <end position="14"/>
    </location>
</feature>
<dbReference type="InterPro" id="IPR003903">
    <property type="entry name" value="UIM_dom"/>
</dbReference>
<evidence type="ECO:0008006" key="4">
    <source>
        <dbReference type="Google" id="ProtNLM"/>
    </source>
</evidence>
<dbReference type="PROSITE" id="PS50330">
    <property type="entry name" value="UIM"/>
    <property type="match status" value="1"/>
</dbReference>
<organism evidence="2 3">
    <name type="scientific">Neofusicoccum ribis</name>
    <dbReference type="NCBI Taxonomy" id="45134"/>
    <lineage>
        <taxon>Eukaryota</taxon>
        <taxon>Fungi</taxon>
        <taxon>Dikarya</taxon>
        <taxon>Ascomycota</taxon>
        <taxon>Pezizomycotina</taxon>
        <taxon>Dothideomycetes</taxon>
        <taxon>Dothideomycetes incertae sedis</taxon>
        <taxon>Botryosphaeriales</taxon>
        <taxon>Botryosphaeriaceae</taxon>
        <taxon>Neofusicoccum</taxon>
    </lineage>
</organism>
<dbReference type="Pfam" id="PF02809">
    <property type="entry name" value="UIM"/>
    <property type="match status" value="1"/>
</dbReference>
<evidence type="ECO:0000256" key="1">
    <source>
        <dbReference type="SAM" id="MobiDB-lite"/>
    </source>
</evidence>
<feature type="compositionally biased region" description="Acidic residues" evidence="1">
    <location>
        <begin position="534"/>
        <end position="547"/>
    </location>
</feature>
<feature type="compositionally biased region" description="Low complexity" evidence="1">
    <location>
        <begin position="144"/>
        <end position="165"/>
    </location>
</feature>
<dbReference type="InterPro" id="IPR010347">
    <property type="entry name" value="Tdp1"/>
</dbReference>
<gene>
    <name evidence="2" type="ORF">SLS56_007145</name>
</gene>
<dbReference type="Pfam" id="PF06087">
    <property type="entry name" value="Tyr-DNA_phospho"/>
    <property type="match status" value="1"/>
</dbReference>
<feature type="region of interest" description="Disordered" evidence="1">
    <location>
        <begin position="517"/>
        <end position="548"/>
    </location>
</feature>
<keyword evidence="3" id="KW-1185">Reference proteome</keyword>
<dbReference type="CDD" id="cd09122">
    <property type="entry name" value="PLDc_Tdp1_1"/>
    <property type="match status" value="1"/>
</dbReference>
<dbReference type="PANTHER" id="PTHR12415:SF4">
    <property type="entry name" value="TYROSYL-DNA PHOSPHODIESTERASE DOMAIN-CONTAINING PROTEIN"/>
    <property type="match status" value="1"/>
</dbReference>
<dbReference type="SUPFAM" id="SSF56024">
    <property type="entry name" value="Phospholipase D/nuclease"/>
    <property type="match status" value="2"/>
</dbReference>